<gene>
    <name evidence="3" type="ORF">CELE_F20C5.11</name>
    <name evidence="3 5" type="ORF">F20C5.11</name>
</gene>
<feature type="compositionally biased region" description="Basic and acidic residues" evidence="1">
    <location>
        <begin position="20"/>
        <end position="31"/>
    </location>
</feature>
<name>A0A1I6CM97_CAEEL</name>
<proteinExistence type="predicted"/>
<evidence type="ECO:0000313" key="4">
    <source>
        <dbReference type="Proteomes" id="UP000001940"/>
    </source>
</evidence>
<dbReference type="AGR" id="WB:WBGene00303015"/>
<reference evidence="3 4" key="1">
    <citation type="journal article" date="1998" name="Science">
        <title>Genome sequence of the nematode C. elegans: a platform for investigating biology.</title>
        <authorList>
            <consortium name="The C. elegans sequencing consortium"/>
            <person name="Sulson J.E."/>
            <person name="Waterston R."/>
        </authorList>
    </citation>
    <scope>NUCLEOTIDE SEQUENCE [LARGE SCALE GENOMIC DNA]</scope>
    <source>
        <strain evidence="3 4">Bristol N2</strain>
    </source>
</reference>
<keyword evidence="2" id="KW-0812">Transmembrane</keyword>
<sequence length="321" mass="36128">MNELEYVDYLINKTEEMTRKLNESTDSDDYRNPLSSGRGSMTSSSINEPRMFISTMSTPRRTPSRIPALMTKSLHAPRSLSTPQRGATVYGSGEQLCAENSGVGFSSNRRIETEMLLSRSQEKRKQRASSYDPRCLLALHSSPFRLSTSASATSSSQHQRLLTSSSIHVASSYSRLLPRRPQWVRSQPSSSVQLAESTVSLDSFELMNTKSNFYLDSDESSSDDSDAEFGAECSVDGVVETPRTRRKLISVRRLKDRNRKKFKCSMKRLHPPTSPSKISKSASSSSDLTSFFCISSPYFYLLIAFLFRFLIFLSDTFLPIF</sequence>
<evidence type="ECO:0000256" key="2">
    <source>
        <dbReference type="SAM" id="Phobius"/>
    </source>
</evidence>
<organism evidence="3 4">
    <name type="scientific">Caenorhabditis elegans</name>
    <dbReference type="NCBI Taxonomy" id="6239"/>
    <lineage>
        <taxon>Eukaryota</taxon>
        <taxon>Metazoa</taxon>
        <taxon>Ecdysozoa</taxon>
        <taxon>Nematoda</taxon>
        <taxon>Chromadorea</taxon>
        <taxon>Rhabditida</taxon>
        <taxon>Rhabditina</taxon>
        <taxon>Rhabditomorpha</taxon>
        <taxon>Rhabditoidea</taxon>
        <taxon>Rhabditidae</taxon>
        <taxon>Peloderinae</taxon>
        <taxon>Caenorhabditis</taxon>
    </lineage>
</organism>
<feature type="region of interest" description="Disordered" evidence="1">
    <location>
        <begin position="20"/>
        <end position="48"/>
    </location>
</feature>
<dbReference type="Bgee" id="WBGene00303015">
    <property type="expression patterns" value="Expressed in pharyngeal muscle cell (C elegans) and 3 other cell types or tissues"/>
</dbReference>
<dbReference type="Proteomes" id="UP000001940">
    <property type="component" value="Chromosome IV"/>
</dbReference>
<evidence type="ECO:0000313" key="5">
    <source>
        <dbReference type="WormBase" id="F20C5.11"/>
    </source>
</evidence>
<accession>A0A1I6CM97</accession>
<dbReference type="WormBase" id="F20C5.11">
    <property type="protein sequence ID" value="CE51830"/>
    <property type="gene ID" value="WBGene00303015"/>
</dbReference>
<dbReference type="AlphaFoldDB" id="A0A1I6CM97"/>
<evidence type="ECO:0000256" key="1">
    <source>
        <dbReference type="SAM" id="MobiDB-lite"/>
    </source>
</evidence>
<evidence type="ECO:0000313" key="3">
    <source>
        <dbReference type="EMBL" id="SFQ94292.1"/>
    </source>
</evidence>
<dbReference type="FunCoup" id="A0A1I6CM97">
    <property type="interactions" value="174"/>
</dbReference>
<protein>
    <submittedName>
        <fullName evidence="3">Uncharacterized protein</fullName>
    </submittedName>
</protein>
<keyword evidence="2" id="KW-1133">Transmembrane helix</keyword>
<keyword evidence="2" id="KW-0472">Membrane</keyword>
<dbReference type="OrthoDB" id="5875661at2759"/>
<dbReference type="EMBL" id="BX284604">
    <property type="protein sequence ID" value="SFQ94292.1"/>
    <property type="molecule type" value="Genomic_DNA"/>
</dbReference>
<dbReference type="SMR" id="A0A1I6CM97"/>
<dbReference type="InParanoid" id="A0A1I6CM97"/>
<feature type="transmembrane region" description="Helical" evidence="2">
    <location>
        <begin position="298"/>
        <end position="318"/>
    </location>
</feature>
<keyword evidence="4" id="KW-1185">Reference proteome</keyword>
<feature type="compositionally biased region" description="Low complexity" evidence="1">
    <location>
        <begin position="35"/>
        <end position="45"/>
    </location>
</feature>